<reference evidence="11" key="1">
    <citation type="submission" date="2025-08" db="UniProtKB">
        <authorList>
            <consortium name="RefSeq"/>
        </authorList>
    </citation>
    <scope>IDENTIFICATION</scope>
</reference>
<evidence type="ECO:0000256" key="4">
    <source>
        <dbReference type="ARBA" id="ARBA00022842"/>
    </source>
</evidence>
<evidence type="ECO:0000256" key="6">
    <source>
        <dbReference type="ARBA" id="ARBA00048173"/>
    </source>
</evidence>
<evidence type="ECO:0000256" key="1">
    <source>
        <dbReference type="ARBA" id="ARBA00022679"/>
    </source>
</evidence>
<protein>
    <recommendedName>
        <fullName evidence="7">Telomerase reverse transcriptase</fullName>
        <ecNumber evidence="7">2.7.7.49</ecNumber>
    </recommendedName>
    <alternativeName>
        <fullName evidence="7">Telomerase catalytic subunit</fullName>
    </alternativeName>
</protein>
<feature type="region of interest" description="Disordered" evidence="8">
    <location>
        <begin position="19"/>
        <end position="56"/>
    </location>
</feature>
<dbReference type="GO" id="GO:0007004">
    <property type="term" value="P:telomere maintenance via telomerase"/>
    <property type="evidence" value="ECO:0007669"/>
    <property type="project" value="TreeGrafter"/>
</dbReference>
<feature type="region of interest" description="Disordered" evidence="8">
    <location>
        <begin position="194"/>
        <end position="242"/>
    </location>
</feature>
<sequence>MALAEKLQREVTDALEAQHTADAFESDRRSQFNGNGSGCSSTRSAAESWTAQRRSERRLRLRSTNARKLLPGFEALLRRHQRCPYLLLLARHCSIPQAARRASAQWKKEARSSRNKSCTSGSSNRCLISETPALDWAVPTERVAAFAVAAAQRVVPSSLLGSAHNYRLFLRRVRQFVCLNSKETFSLHQLMQRMQTGAPSGRRSARKQQKLNGGSRHPAGPNSSGLSVLQQQTRRKNRMEQQERKNHLQRILFLLFCHFIVPLLRNHFYVTEAESSQRRSRYFRKGVWFVIERAASARLYAECFRPRQNAAQLPKSPSTMTVAGEGSKLEASAADKSAQAAPKVTTEPLRCKRLACAATISNSGSVKRPRHLKPLSMQNGDSKIIRPYCRSMCSCNSSSESCKRSDCCSSACSSMNCIQRKREDEKPCCRMLRANFLTAAVSAALAAPLAVTGANSAKAVLPSSLAASAVPRIRFLPKLRGCRPLVNLSRGPSGALLARLLLAVQQQCVAHPQLQHQQAACPNAFPPLAPPPSREQLPAAATTVGLDAASLNGVRPPSTYGQYLRTLLQEGDSSRRGHWGPASPHRERCNSLSVNSVLRPVCQHLSALCRFYPESLGCSVMSNSQVYIQLLKWWRRYQRQCGRLRRLLQREGPRHGIRRVYIHRMQRVVGDMSRCFESISHEELQSLVLRMPLPPFVHRLQVYRRVTTPGALYSVASKAEGSAFSSYRRAAATGARIGTSTFGVLDEFCVPPMPSGHPPCLSALLRGIRRNSNRSSKLSAINAAVAGTAARIGSRNAAPSRANEGGAAKPWPPLLPPTQAGQLSKTEGFASFQHQEPAVGLSLAAVTTGVAAVTTSVAGRAAALPLHSEAIHRGKRQKLSKVPEITCKSNVALEPLLSGSNLSGLLCALFYGDRDAHPEVQRLLKGQSGGRAVCRQLSRSRECFTRASLHPAVQKHVPGKLQGPQKETFPALEGFELFWEAPNLSICGPTPPSSFISCDPLLFEVSQSCAAPRQRRSGKVERTANQSPCAATKQEQRHKAEDEGIESKSAVGPSAATPAGPATTADLSTAFRAASHTEANVGSQR</sequence>
<evidence type="ECO:0000313" key="11">
    <source>
        <dbReference type="RefSeq" id="XP_026192980.1"/>
    </source>
</evidence>
<evidence type="ECO:0000256" key="8">
    <source>
        <dbReference type="SAM" id="MobiDB-lite"/>
    </source>
</evidence>
<keyword evidence="10" id="KW-1185">Reference proteome</keyword>
<dbReference type="GO" id="GO:0003720">
    <property type="term" value="F:telomerase activity"/>
    <property type="evidence" value="ECO:0007669"/>
    <property type="project" value="InterPro"/>
</dbReference>
<evidence type="ECO:0000256" key="2">
    <source>
        <dbReference type="ARBA" id="ARBA00022695"/>
    </source>
</evidence>
<dbReference type="Proteomes" id="UP000515125">
    <property type="component" value="Unplaced"/>
</dbReference>
<comment type="function">
    <text evidence="7">Telomerase is a ribonucleoprotein enzyme essential for the replication of chromosome termini in most eukaryotes. It elongates telomeres. It is a reverse transcriptase that adds simple sequence repeats to chromosome ends by copying a template sequence within the RNA component of the enzyme.</text>
</comment>
<evidence type="ECO:0000313" key="10">
    <source>
        <dbReference type="Proteomes" id="UP000515125"/>
    </source>
</evidence>
<keyword evidence="4 7" id="KW-0460">Magnesium</keyword>
<feature type="compositionally biased region" description="Polar residues" evidence="8">
    <location>
        <begin position="31"/>
        <end position="52"/>
    </location>
</feature>
<keyword evidence="2 7" id="KW-0548">Nucleotidyltransferase</keyword>
<dbReference type="PANTHER" id="PTHR12066">
    <property type="entry name" value="TELOMERASE REVERSE TRANSCRIPTASE"/>
    <property type="match status" value="1"/>
</dbReference>
<evidence type="ECO:0000259" key="9">
    <source>
        <dbReference type="SMART" id="SM00975"/>
    </source>
</evidence>
<feature type="compositionally biased region" description="Low complexity" evidence="8">
    <location>
        <begin position="1049"/>
        <end position="1065"/>
    </location>
</feature>
<comment type="catalytic activity">
    <reaction evidence="6 7">
        <text>DNA(n) + a 2'-deoxyribonucleoside 5'-triphosphate = DNA(n+1) + diphosphate</text>
        <dbReference type="Rhea" id="RHEA:22508"/>
        <dbReference type="Rhea" id="RHEA-COMP:17339"/>
        <dbReference type="Rhea" id="RHEA-COMP:17340"/>
        <dbReference type="ChEBI" id="CHEBI:33019"/>
        <dbReference type="ChEBI" id="CHEBI:61560"/>
        <dbReference type="ChEBI" id="CHEBI:173112"/>
        <dbReference type="EC" id="2.7.7.49"/>
    </reaction>
</comment>
<dbReference type="GO" id="GO:0000333">
    <property type="term" value="C:telomerase catalytic core complex"/>
    <property type="evidence" value="ECO:0007669"/>
    <property type="project" value="TreeGrafter"/>
</dbReference>
<accession>A0A6P6S0W9</accession>
<proteinExistence type="inferred from homology"/>
<dbReference type="EC" id="2.7.7.49" evidence="7"/>
<dbReference type="InterPro" id="IPR003545">
    <property type="entry name" value="Telomerase_RT"/>
</dbReference>
<dbReference type="GO" id="GO:0000781">
    <property type="term" value="C:chromosome, telomeric region"/>
    <property type="evidence" value="ECO:0007669"/>
    <property type="project" value="UniProtKB-SubCell"/>
</dbReference>
<evidence type="ECO:0000256" key="3">
    <source>
        <dbReference type="ARBA" id="ARBA00022723"/>
    </source>
</evidence>
<evidence type="ECO:0000256" key="7">
    <source>
        <dbReference type="RuleBase" id="RU365061"/>
    </source>
</evidence>
<keyword evidence="7" id="KW-0539">Nucleus</keyword>
<evidence type="ECO:0000256" key="5">
    <source>
        <dbReference type="ARBA" id="ARBA00022918"/>
    </source>
</evidence>
<dbReference type="GO" id="GO:0070034">
    <property type="term" value="F:telomerase RNA binding"/>
    <property type="evidence" value="ECO:0007669"/>
    <property type="project" value="TreeGrafter"/>
</dbReference>
<gene>
    <name evidence="11" type="primary">LOC113147257</name>
</gene>
<dbReference type="OrthoDB" id="289721at2759"/>
<dbReference type="RefSeq" id="XP_026192980.1">
    <property type="nucleotide sequence ID" value="XM_026337195.1"/>
</dbReference>
<keyword evidence="5 7" id="KW-0695">RNA-directed DNA polymerase</keyword>
<feature type="region of interest" description="Disordered" evidence="8">
    <location>
        <begin position="794"/>
        <end position="823"/>
    </location>
</feature>
<dbReference type="Gene3D" id="1.10.132.70">
    <property type="match status" value="1"/>
</dbReference>
<feature type="compositionally biased region" description="Basic and acidic residues" evidence="8">
    <location>
        <begin position="1034"/>
        <end position="1046"/>
    </location>
</feature>
<keyword evidence="1 7" id="KW-0808">Transferase</keyword>
<comment type="subcellular location">
    <subcellularLocation>
        <location evidence="7">Nucleus</location>
    </subcellularLocation>
    <subcellularLocation>
        <location evidence="7">Chromosome</location>
        <location evidence="7">Telomere</location>
    </subcellularLocation>
</comment>
<dbReference type="GeneID" id="113147257"/>
<dbReference type="Pfam" id="PF12009">
    <property type="entry name" value="Telomerase_RBD"/>
    <property type="match status" value="1"/>
</dbReference>
<comment type="similarity">
    <text evidence="7">Belongs to the reverse transcriptase family. Telomerase subfamily.</text>
</comment>
<name>A0A6P6S0W9_9EIME</name>
<keyword evidence="3 7" id="KW-0479">Metal-binding</keyword>
<dbReference type="InterPro" id="IPR021891">
    <property type="entry name" value="Telomerase_RBD"/>
</dbReference>
<keyword evidence="7" id="KW-0779">Telomere</keyword>
<dbReference type="GO" id="GO:0042162">
    <property type="term" value="F:telomeric DNA binding"/>
    <property type="evidence" value="ECO:0007669"/>
    <property type="project" value="TreeGrafter"/>
</dbReference>
<dbReference type="PANTHER" id="PTHR12066:SF0">
    <property type="entry name" value="TELOMERASE REVERSE TRANSCRIPTASE"/>
    <property type="match status" value="1"/>
</dbReference>
<feature type="compositionally biased region" description="Polar residues" evidence="8">
    <location>
        <begin position="221"/>
        <end position="232"/>
    </location>
</feature>
<keyword evidence="7" id="KW-0158">Chromosome</keyword>
<dbReference type="GO" id="GO:0046872">
    <property type="term" value="F:metal ion binding"/>
    <property type="evidence" value="ECO:0007669"/>
    <property type="project" value="UniProtKB-KW"/>
</dbReference>
<feature type="domain" description="Telomerase ribonucleoprotein complex - RNA-binding" evidence="9">
    <location>
        <begin position="141"/>
        <end position="301"/>
    </location>
</feature>
<dbReference type="SMART" id="SM00975">
    <property type="entry name" value="Telomerase_RBD"/>
    <property type="match status" value="1"/>
</dbReference>
<feature type="region of interest" description="Disordered" evidence="8">
    <location>
        <begin position="1012"/>
        <end position="1085"/>
    </location>
</feature>
<dbReference type="AlphaFoldDB" id="A0A6P6S0W9"/>
<organism evidence="10 11">
    <name type="scientific">Cyclospora cayetanensis</name>
    <dbReference type="NCBI Taxonomy" id="88456"/>
    <lineage>
        <taxon>Eukaryota</taxon>
        <taxon>Sar</taxon>
        <taxon>Alveolata</taxon>
        <taxon>Apicomplexa</taxon>
        <taxon>Conoidasida</taxon>
        <taxon>Coccidia</taxon>
        <taxon>Eucoccidiorida</taxon>
        <taxon>Eimeriorina</taxon>
        <taxon>Eimeriidae</taxon>
        <taxon>Cyclospora</taxon>
    </lineage>
</organism>